<protein>
    <submittedName>
        <fullName evidence="3">Uncharacterized protein</fullName>
    </submittedName>
</protein>
<organism evidence="3 4">
    <name type="scientific">Eiseniibacteriota bacterium</name>
    <dbReference type="NCBI Taxonomy" id="2212470"/>
    <lineage>
        <taxon>Bacteria</taxon>
        <taxon>Candidatus Eiseniibacteriota</taxon>
    </lineage>
</organism>
<name>A0A948RVE0_UNCEI</name>
<accession>A0A948RVE0</accession>
<evidence type="ECO:0000256" key="2">
    <source>
        <dbReference type="SAM" id="Phobius"/>
    </source>
</evidence>
<dbReference type="EMBL" id="JAHJDP010000034">
    <property type="protein sequence ID" value="MBU2690676.1"/>
    <property type="molecule type" value="Genomic_DNA"/>
</dbReference>
<dbReference type="Proteomes" id="UP000777784">
    <property type="component" value="Unassembled WGS sequence"/>
</dbReference>
<sequence length="89" mass="9991">MDTNTMTFSELLFHGRYHIIGGVLLLVFLGAFLWEGVKEIRSSLAQRRSVTREVGFGVLHEDLLVGQTMTDGGEPVQSEKARKEKKKKA</sequence>
<evidence type="ECO:0000313" key="4">
    <source>
        <dbReference type="Proteomes" id="UP000777784"/>
    </source>
</evidence>
<gene>
    <name evidence="3" type="ORF">KJ970_07080</name>
</gene>
<reference evidence="3" key="1">
    <citation type="submission" date="2021-05" db="EMBL/GenBank/DDBJ databases">
        <title>Energy efficiency and biological interactions define the core microbiome of deep oligotrophic groundwater.</title>
        <authorList>
            <person name="Mehrshad M."/>
            <person name="Lopez-Fernandez M."/>
            <person name="Bell E."/>
            <person name="Bernier-Latmani R."/>
            <person name="Bertilsson S."/>
            <person name="Dopson M."/>
        </authorList>
    </citation>
    <scope>NUCLEOTIDE SEQUENCE</scope>
    <source>
        <strain evidence="3">Modern_marine.mb.64</strain>
    </source>
</reference>
<keyword evidence="2" id="KW-1133">Transmembrane helix</keyword>
<comment type="caution">
    <text evidence="3">The sequence shown here is derived from an EMBL/GenBank/DDBJ whole genome shotgun (WGS) entry which is preliminary data.</text>
</comment>
<evidence type="ECO:0000313" key="3">
    <source>
        <dbReference type="EMBL" id="MBU2690676.1"/>
    </source>
</evidence>
<keyword evidence="2" id="KW-0472">Membrane</keyword>
<keyword evidence="2" id="KW-0812">Transmembrane</keyword>
<dbReference type="AlphaFoldDB" id="A0A948RVE0"/>
<proteinExistence type="predicted"/>
<evidence type="ECO:0000256" key="1">
    <source>
        <dbReference type="SAM" id="MobiDB-lite"/>
    </source>
</evidence>
<feature type="transmembrane region" description="Helical" evidence="2">
    <location>
        <begin position="15"/>
        <end position="34"/>
    </location>
</feature>
<feature type="region of interest" description="Disordered" evidence="1">
    <location>
        <begin position="69"/>
        <end position="89"/>
    </location>
</feature>